<comment type="function">
    <text evidence="7 8">Cell wall formation. Catalyzes the addition of glutamate to the nucleotide precursor UDP-N-acetylmuramoyl-L-alanine (UMA).</text>
</comment>
<accession>A0A0W0VE91</accession>
<dbReference type="GO" id="GO:0008764">
    <property type="term" value="F:UDP-N-acetylmuramoylalanine-D-glutamate ligase activity"/>
    <property type="evidence" value="ECO:0007669"/>
    <property type="project" value="UniProtKB-UniRule"/>
</dbReference>
<dbReference type="GO" id="GO:0051301">
    <property type="term" value="P:cell division"/>
    <property type="evidence" value="ECO:0007669"/>
    <property type="project" value="UniProtKB-KW"/>
</dbReference>
<dbReference type="InterPro" id="IPR036615">
    <property type="entry name" value="Mur_ligase_C_dom_sf"/>
</dbReference>
<dbReference type="SUPFAM" id="SSF51984">
    <property type="entry name" value="MurCD N-terminal domain"/>
    <property type="match status" value="1"/>
</dbReference>
<keyword evidence="7 8" id="KW-0132">Cell division</keyword>
<dbReference type="GO" id="GO:0005737">
    <property type="term" value="C:cytoplasm"/>
    <property type="evidence" value="ECO:0007669"/>
    <property type="project" value="UniProtKB-SubCell"/>
</dbReference>
<dbReference type="UniPathway" id="UPA00219"/>
<evidence type="ECO:0000256" key="8">
    <source>
        <dbReference type="RuleBase" id="RU003664"/>
    </source>
</evidence>
<dbReference type="EC" id="6.3.2.9" evidence="7 8"/>
<dbReference type="Pfam" id="PF08245">
    <property type="entry name" value="Mur_ligase_M"/>
    <property type="match status" value="1"/>
</dbReference>
<keyword evidence="7 8" id="KW-0131">Cell cycle</keyword>
<dbReference type="Gene3D" id="3.90.190.20">
    <property type="entry name" value="Mur ligase, C-terminal domain"/>
    <property type="match status" value="1"/>
</dbReference>
<dbReference type="InterPro" id="IPR036565">
    <property type="entry name" value="Mur-like_cat_sf"/>
</dbReference>
<keyword evidence="12" id="KW-1185">Reference proteome</keyword>
<comment type="subcellular location">
    <subcellularLocation>
        <location evidence="1 7 8">Cytoplasm</location>
    </subcellularLocation>
</comment>
<dbReference type="STRING" id="456.Ljor_2511"/>
<dbReference type="SUPFAM" id="SSF53623">
    <property type="entry name" value="MurD-like peptide ligases, catalytic domain"/>
    <property type="match status" value="1"/>
</dbReference>
<feature type="domain" description="Mur ligase C-terminal" evidence="9">
    <location>
        <begin position="305"/>
        <end position="421"/>
    </location>
</feature>
<comment type="similarity">
    <text evidence="7">Belongs to the MurCDEF family.</text>
</comment>
<dbReference type="NCBIfam" id="TIGR01087">
    <property type="entry name" value="murD"/>
    <property type="match status" value="1"/>
</dbReference>
<dbReference type="OrthoDB" id="9809796at2"/>
<protein>
    <recommendedName>
        <fullName evidence="7 8">UDP-N-acetylmuramoylalanine--D-glutamate ligase</fullName>
        <ecNumber evidence="7 8">6.3.2.9</ecNumber>
    </recommendedName>
    <alternativeName>
        <fullName evidence="7">D-glutamic acid-adding enzyme</fullName>
    </alternativeName>
    <alternativeName>
        <fullName evidence="7">UDP-N-acetylmuramoyl-L-alanyl-D-glutamate synthetase</fullName>
    </alternativeName>
</protein>
<dbReference type="PATRIC" id="fig|456.5.peg.2699"/>
<dbReference type="GO" id="GO:0005524">
    <property type="term" value="F:ATP binding"/>
    <property type="evidence" value="ECO:0007669"/>
    <property type="project" value="UniProtKB-UniRule"/>
</dbReference>
<keyword evidence="7 8" id="KW-0573">Peptidoglycan synthesis</keyword>
<keyword evidence="7 8" id="KW-0961">Cell wall biogenesis/degradation</keyword>
<dbReference type="Gene3D" id="3.40.50.720">
    <property type="entry name" value="NAD(P)-binding Rossmann-like Domain"/>
    <property type="match status" value="1"/>
</dbReference>
<proteinExistence type="inferred from homology"/>
<keyword evidence="7 8" id="KW-0133">Cell shape</keyword>
<name>A0A0W0VE91_9GAMM</name>
<dbReference type="Pfam" id="PF21799">
    <property type="entry name" value="MurD-like_N"/>
    <property type="match status" value="1"/>
</dbReference>
<evidence type="ECO:0000256" key="6">
    <source>
        <dbReference type="ARBA" id="ARBA00022840"/>
    </source>
</evidence>
<dbReference type="SUPFAM" id="SSF53244">
    <property type="entry name" value="MurD-like peptide ligases, peptide-binding domain"/>
    <property type="match status" value="1"/>
</dbReference>
<evidence type="ECO:0000313" key="11">
    <source>
        <dbReference type="EMBL" id="KTD18205.1"/>
    </source>
</evidence>
<sequence>MNQALYLVAGLGKTGHSIAGYLHRRNQPFVVFDTRKEVAGLAHFQTEFPGVDVFLGELPKTIYSQLTAIIASPGVSLDEPFTQEAFRQNIPVYGDIECLAREITSPVIAITGTNGKSTVTTLVGEMAKMAGLSVAVAGNIGSPVLDLLDDGYQYDLWVLELSSFQLDLIQSLKPIASTILNITPDHLDRHHSLEAYAESKQRIYRNAAFLLYNREDQLTYPAASSITAVSYGLDAPQAGQWGIIEKNGIYYLAHGQDCFLDIEKMRLKGKHNWQNALAACALAFAANIPRDCMIKVLQSFQGLAHRCQWVRTLEGVEWINDSKGTNIGATISAISGIGGSMQGKIVLIAGGQGKGADFNELRKPVADYVRSVVLIGEDADKIERALADVVPVLRAPSLDGAVLLAKQQAKPGDVVLLSPACASLDMFRDFNHRGEVFGNLVGKL</sequence>
<reference evidence="11 12" key="1">
    <citation type="submission" date="2015-11" db="EMBL/GenBank/DDBJ databases">
        <title>Genomic analysis of 38 Legionella species identifies large and diverse effector repertoires.</title>
        <authorList>
            <person name="Burstein D."/>
            <person name="Amaro F."/>
            <person name="Zusman T."/>
            <person name="Lifshitz Z."/>
            <person name="Cohen O."/>
            <person name="Gilbert J.A."/>
            <person name="Pupko T."/>
            <person name="Shuman H.A."/>
            <person name="Segal G."/>
        </authorList>
    </citation>
    <scope>NUCLEOTIDE SEQUENCE [LARGE SCALE GENOMIC DNA]</scope>
    <source>
        <strain evidence="11 12">BL-540</strain>
    </source>
</reference>
<dbReference type="GO" id="GO:0071555">
    <property type="term" value="P:cell wall organization"/>
    <property type="evidence" value="ECO:0007669"/>
    <property type="project" value="UniProtKB-KW"/>
</dbReference>
<keyword evidence="3 7" id="KW-0963">Cytoplasm</keyword>
<dbReference type="EMBL" id="LNYJ01000011">
    <property type="protein sequence ID" value="KTD18205.1"/>
    <property type="molecule type" value="Genomic_DNA"/>
</dbReference>
<feature type="domain" description="Mur ligase central" evidence="10">
    <location>
        <begin position="110"/>
        <end position="283"/>
    </location>
</feature>
<dbReference type="AlphaFoldDB" id="A0A0W0VE91"/>
<evidence type="ECO:0000256" key="1">
    <source>
        <dbReference type="ARBA" id="ARBA00004496"/>
    </source>
</evidence>
<organism evidence="11 12">
    <name type="scientific">Legionella jordanis</name>
    <dbReference type="NCBI Taxonomy" id="456"/>
    <lineage>
        <taxon>Bacteria</taxon>
        <taxon>Pseudomonadati</taxon>
        <taxon>Pseudomonadota</taxon>
        <taxon>Gammaproteobacteria</taxon>
        <taxon>Legionellales</taxon>
        <taxon>Legionellaceae</taxon>
        <taxon>Legionella</taxon>
    </lineage>
</organism>
<keyword evidence="6 7" id="KW-0067">ATP-binding</keyword>
<comment type="pathway">
    <text evidence="2 7 8">Cell wall biogenesis; peptidoglycan biosynthesis.</text>
</comment>
<dbReference type="PANTHER" id="PTHR43692">
    <property type="entry name" value="UDP-N-ACETYLMURAMOYLALANINE--D-GLUTAMATE LIGASE"/>
    <property type="match status" value="1"/>
</dbReference>
<evidence type="ECO:0000259" key="9">
    <source>
        <dbReference type="Pfam" id="PF02875"/>
    </source>
</evidence>
<dbReference type="InterPro" id="IPR013221">
    <property type="entry name" value="Mur_ligase_cen"/>
</dbReference>
<evidence type="ECO:0000313" key="12">
    <source>
        <dbReference type="Proteomes" id="UP000055035"/>
    </source>
</evidence>
<dbReference type="RefSeq" id="WP_058471886.1">
    <property type="nucleotide sequence ID" value="NZ_CAAAIC010000010.1"/>
</dbReference>
<dbReference type="Gene3D" id="3.40.1190.10">
    <property type="entry name" value="Mur-like, catalytic domain"/>
    <property type="match status" value="1"/>
</dbReference>
<gene>
    <name evidence="7 11" type="primary">murD</name>
    <name evidence="11" type="ORF">Ljor_2511</name>
</gene>
<evidence type="ECO:0000256" key="2">
    <source>
        <dbReference type="ARBA" id="ARBA00004752"/>
    </source>
</evidence>
<evidence type="ECO:0000256" key="5">
    <source>
        <dbReference type="ARBA" id="ARBA00022741"/>
    </source>
</evidence>
<dbReference type="InterPro" id="IPR004101">
    <property type="entry name" value="Mur_ligase_C"/>
</dbReference>
<dbReference type="HAMAP" id="MF_00639">
    <property type="entry name" value="MurD"/>
    <property type="match status" value="1"/>
</dbReference>
<dbReference type="GO" id="GO:0008360">
    <property type="term" value="P:regulation of cell shape"/>
    <property type="evidence" value="ECO:0007669"/>
    <property type="project" value="UniProtKB-KW"/>
</dbReference>
<evidence type="ECO:0000259" key="10">
    <source>
        <dbReference type="Pfam" id="PF08245"/>
    </source>
</evidence>
<dbReference type="GO" id="GO:0009252">
    <property type="term" value="P:peptidoglycan biosynthetic process"/>
    <property type="evidence" value="ECO:0007669"/>
    <property type="project" value="UniProtKB-UniRule"/>
</dbReference>
<feature type="binding site" evidence="7">
    <location>
        <begin position="112"/>
        <end position="118"/>
    </location>
    <ligand>
        <name>ATP</name>
        <dbReference type="ChEBI" id="CHEBI:30616"/>
    </ligand>
</feature>
<keyword evidence="4 7" id="KW-0436">Ligase</keyword>
<comment type="caution">
    <text evidence="11">The sequence shown here is derived from an EMBL/GenBank/DDBJ whole genome shotgun (WGS) entry which is preliminary data.</text>
</comment>
<evidence type="ECO:0000256" key="7">
    <source>
        <dbReference type="HAMAP-Rule" id="MF_00639"/>
    </source>
</evidence>
<dbReference type="PANTHER" id="PTHR43692:SF1">
    <property type="entry name" value="UDP-N-ACETYLMURAMOYLALANINE--D-GLUTAMATE LIGASE"/>
    <property type="match status" value="1"/>
</dbReference>
<evidence type="ECO:0000256" key="3">
    <source>
        <dbReference type="ARBA" id="ARBA00022490"/>
    </source>
</evidence>
<dbReference type="Pfam" id="PF02875">
    <property type="entry name" value="Mur_ligase_C"/>
    <property type="match status" value="1"/>
</dbReference>
<keyword evidence="5 7" id="KW-0547">Nucleotide-binding</keyword>
<evidence type="ECO:0000256" key="4">
    <source>
        <dbReference type="ARBA" id="ARBA00022598"/>
    </source>
</evidence>
<dbReference type="InterPro" id="IPR005762">
    <property type="entry name" value="MurD"/>
</dbReference>
<comment type="catalytic activity">
    <reaction evidence="7 8">
        <text>UDP-N-acetyl-alpha-D-muramoyl-L-alanine + D-glutamate + ATP = UDP-N-acetyl-alpha-D-muramoyl-L-alanyl-D-glutamate + ADP + phosphate + H(+)</text>
        <dbReference type="Rhea" id="RHEA:16429"/>
        <dbReference type="ChEBI" id="CHEBI:15378"/>
        <dbReference type="ChEBI" id="CHEBI:29986"/>
        <dbReference type="ChEBI" id="CHEBI:30616"/>
        <dbReference type="ChEBI" id="CHEBI:43474"/>
        <dbReference type="ChEBI" id="CHEBI:83898"/>
        <dbReference type="ChEBI" id="CHEBI:83900"/>
        <dbReference type="ChEBI" id="CHEBI:456216"/>
        <dbReference type="EC" id="6.3.2.9"/>
    </reaction>
</comment>
<dbReference type="Proteomes" id="UP000055035">
    <property type="component" value="Unassembled WGS sequence"/>
</dbReference>